<dbReference type="RefSeq" id="WP_028310540.1">
    <property type="nucleotide sequence ID" value="NZ_AXWS01000007.1"/>
</dbReference>
<evidence type="ECO:0000259" key="1">
    <source>
        <dbReference type="Pfam" id="PF13490"/>
    </source>
</evidence>
<dbReference type="Proteomes" id="UP000675920">
    <property type="component" value="Unplaced"/>
</dbReference>
<dbReference type="Pfam" id="PF13490">
    <property type="entry name" value="zf-HC2"/>
    <property type="match status" value="1"/>
</dbReference>
<dbReference type="AlphaFoldDB" id="A0A9U5C3P7"/>
<sequence length="67" mass="7862">MLNCREAARLMSDAQDRKLNVAENLGLRLHLAICDNCRRYREQLAVMRRLLRRYRDSGDEPGDRTGE</sequence>
<dbReference type="InterPro" id="IPR027383">
    <property type="entry name" value="Znf_put"/>
</dbReference>
<reference evidence="3" key="2">
    <citation type="submission" date="2025-08" db="UniProtKB">
        <authorList>
            <consortium name="RefSeq"/>
        </authorList>
    </citation>
    <scope>IDENTIFICATION</scope>
</reference>
<name>A0A9U5C3P7_9BURK</name>
<protein>
    <submittedName>
        <fullName evidence="3">Zf-HC2 domain-containing protein</fullName>
    </submittedName>
</protein>
<organism evidence="2 3">
    <name type="scientific">Derxia gummosa DSM 723</name>
    <dbReference type="NCBI Taxonomy" id="1121388"/>
    <lineage>
        <taxon>Bacteria</taxon>
        <taxon>Pseudomonadati</taxon>
        <taxon>Pseudomonadota</taxon>
        <taxon>Betaproteobacteria</taxon>
        <taxon>Burkholderiales</taxon>
        <taxon>Alcaligenaceae</taxon>
        <taxon>Derxia</taxon>
    </lineage>
</organism>
<evidence type="ECO:0000313" key="3">
    <source>
        <dbReference type="RefSeq" id="WP_028310540.1"/>
    </source>
</evidence>
<proteinExistence type="predicted"/>
<feature type="domain" description="Putative zinc-finger" evidence="1">
    <location>
        <begin position="4"/>
        <end position="38"/>
    </location>
</feature>
<evidence type="ECO:0000313" key="2">
    <source>
        <dbReference type="Proteomes" id="UP000675920"/>
    </source>
</evidence>
<reference evidence="3" key="1">
    <citation type="journal article" date="2001" name="Curr. Opin. Struct. Biol.">
        <title>Zinc finger proteins: new insights into structural and functional diversity.</title>
        <authorList>
            <person name="Laity J.H."/>
            <person name="Lee B.M."/>
            <person name="Wright P.E."/>
        </authorList>
    </citation>
    <scope>NUCLEOTIDE SEQUENCE</scope>
</reference>
<accession>A0A9U5C3P7</accession>
<dbReference type="OrthoDB" id="8374021at2"/>
<keyword evidence="2" id="KW-1185">Reference proteome</keyword>